<dbReference type="GO" id="GO:0020037">
    <property type="term" value="F:heme binding"/>
    <property type="evidence" value="ECO:0007669"/>
    <property type="project" value="InterPro"/>
</dbReference>
<evidence type="ECO:0000256" key="4">
    <source>
        <dbReference type="ARBA" id="ARBA00022723"/>
    </source>
</evidence>
<dbReference type="EMBL" id="NKCI01000016">
    <property type="protein sequence ID" value="RSL68712.1"/>
    <property type="molecule type" value="Genomic_DNA"/>
</dbReference>
<comment type="similarity">
    <text evidence="2 9">Belongs to the cytochrome P450 family.</text>
</comment>
<dbReference type="PANTHER" id="PTHR46206:SF1">
    <property type="entry name" value="P450, PUTATIVE (EUROFUNG)-RELATED"/>
    <property type="match status" value="1"/>
</dbReference>
<dbReference type="PRINTS" id="PR00385">
    <property type="entry name" value="P450"/>
</dbReference>
<dbReference type="GO" id="GO:0016705">
    <property type="term" value="F:oxidoreductase activity, acting on paired donors, with incorporation or reduction of molecular oxygen"/>
    <property type="evidence" value="ECO:0007669"/>
    <property type="project" value="InterPro"/>
</dbReference>
<evidence type="ECO:0000313" key="11">
    <source>
        <dbReference type="EMBL" id="RSL68712.1"/>
    </source>
</evidence>
<protein>
    <recommendedName>
        <fullName evidence="13">Cytochrome P450</fullName>
    </recommendedName>
</protein>
<evidence type="ECO:0000313" key="12">
    <source>
        <dbReference type="Proteomes" id="UP000288168"/>
    </source>
</evidence>
<comment type="cofactor">
    <cofactor evidence="1 8">
        <name>heme</name>
        <dbReference type="ChEBI" id="CHEBI:30413"/>
    </cofactor>
</comment>
<dbReference type="InterPro" id="IPR002403">
    <property type="entry name" value="Cyt_P450_E_grp-IV"/>
</dbReference>
<dbReference type="SUPFAM" id="SSF48264">
    <property type="entry name" value="Cytochrome P450"/>
    <property type="match status" value="1"/>
</dbReference>
<dbReference type="PANTHER" id="PTHR46206">
    <property type="entry name" value="CYTOCHROME P450"/>
    <property type="match status" value="1"/>
</dbReference>
<dbReference type="Pfam" id="PF00067">
    <property type="entry name" value="p450"/>
    <property type="match status" value="1"/>
</dbReference>
<reference evidence="11 12" key="1">
    <citation type="submission" date="2017-06" db="EMBL/GenBank/DDBJ databases">
        <title>Comparative genomic analysis of Ambrosia Fusariam Clade fungi.</title>
        <authorList>
            <person name="Stajich J.E."/>
            <person name="Carrillo J."/>
            <person name="Kijimoto T."/>
            <person name="Eskalen A."/>
            <person name="O'Donnell K."/>
            <person name="Kasson M."/>
        </authorList>
    </citation>
    <scope>NUCLEOTIDE SEQUENCE [LARGE SCALE GENOMIC DNA]</scope>
    <source>
        <strain evidence="11 12">NRRL62584</strain>
    </source>
</reference>
<dbReference type="InterPro" id="IPR001128">
    <property type="entry name" value="Cyt_P450"/>
</dbReference>
<dbReference type="InterPro" id="IPR017972">
    <property type="entry name" value="Cyt_P450_CS"/>
</dbReference>
<dbReference type="OrthoDB" id="1844152at2759"/>
<keyword evidence="10" id="KW-0732">Signal</keyword>
<evidence type="ECO:0000256" key="8">
    <source>
        <dbReference type="PIRSR" id="PIRSR602403-1"/>
    </source>
</evidence>
<dbReference type="STRING" id="1325734.A0A428QTR6"/>
<dbReference type="AlphaFoldDB" id="A0A428QTR6"/>
<comment type="caution">
    <text evidence="11">The sequence shown here is derived from an EMBL/GenBank/DDBJ whole genome shotgun (WGS) entry which is preliminary data.</text>
</comment>
<evidence type="ECO:0000256" key="10">
    <source>
        <dbReference type="SAM" id="SignalP"/>
    </source>
</evidence>
<evidence type="ECO:0000256" key="1">
    <source>
        <dbReference type="ARBA" id="ARBA00001971"/>
    </source>
</evidence>
<feature type="signal peptide" evidence="10">
    <location>
        <begin position="1"/>
        <end position="21"/>
    </location>
</feature>
<keyword evidence="7 9" id="KW-0503">Monooxygenase</keyword>
<gene>
    <name evidence="11" type="ORF">CEP54_002755</name>
</gene>
<evidence type="ECO:0000256" key="5">
    <source>
        <dbReference type="ARBA" id="ARBA00023002"/>
    </source>
</evidence>
<dbReference type="InterPro" id="IPR036396">
    <property type="entry name" value="Cyt_P450_sf"/>
</dbReference>
<keyword evidence="3 8" id="KW-0349">Heme</keyword>
<dbReference type="PROSITE" id="PS00086">
    <property type="entry name" value="CYTOCHROME_P450"/>
    <property type="match status" value="1"/>
</dbReference>
<evidence type="ECO:0000256" key="9">
    <source>
        <dbReference type="RuleBase" id="RU000461"/>
    </source>
</evidence>
<evidence type="ECO:0000256" key="7">
    <source>
        <dbReference type="ARBA" id="ARBA00023033"/>
    </source>
</evidence>
<evidence type="ECO:0000256" key="6">
    <source>
        <dbReference type="ARBA" id="ARBA00023004"/>
    </source>
</evidence>
<proteinExistence type="inferred from homology"/>
<feature type="binding site" description="axial binding residue" evidence="8">
    <location>
        <position position="458"/>
    </location>
    <ligand>
        <name>heme</name>
        <dbReference type="ChEBI" id="CHEBI:30413"/>
    </ligand>
    <ligandPart>
        <name>Fe</name>
        <dbReference type="ChEBI" id="CHEBI:18248"/>
    </ligandPart>
</feature>
<evidence type="ECO:0008006" key="13">
    <source>
        <dbReference type="Google" id="ProtNLM"/>
    </source>
</evidence>
<keyword evidence="12" id="KW-1185">Reference proteome</keyword>
<dbReference type="GO" id="GO:0005506">
    <property type="term" value="F:iron ion binding"/>
    <property type="evidence" value="ECO:0007669"/>
    <property type="project" value="InterPro"/>
</dbReference>
<dbReference type="Proteomes" id="UP000288168">
    <property type="component" value="Unassembled WGS sequence"/>
</dbReference>
<organism evidence="11 12">
    <name type="scientific">Fusarium duplospermum</name>
    <dbReference type="NCBI Taxonomy" id="1325734"/>
    <lineage>
        <taxon>Eukaryota</taxon>
        <taxon>Fungi</taxon>
        <taxon>Dikarya</taxon>
        <taxon>Ascomycota</taxon>
        <taxon>Pezizomycotina</taxon>
        <taxon>Sordariomycetes</taxon>
        <taxon>Hypocreomycetidae</taxon>
        <taxon>Hypocreales</taxon>
        <taxon>Nectriaceae</taxon>
        <taxon>Fusarium</taxon>
        <taxon>Fusarium solani species complex</taxon>
    </lineage>
</organism>
<keyword evidence="4 8" id="KW-0479">Metal-binding</keyword>
<dbReference type="PRINTS" id="PR00465">
    <property type="entry name" value="EP450IV"/>
</dbReference>
<evidence type="ECO:0000256" key="3">
    <source>
        <dbReference type="ARBA" id="ARBA00022617"/>
    </source>
</evidence>
<dbReference type="GO" id="GO:0004497">
    <property type="term" value="F:monooxygenase activity"/>
    <property type="evidence" value="ECO:0007669"/>
    <property type="project" value="UniProtKB-KW"/>
</dbReference>
<feature type="chain" id="PRO_5019492274" description="Cytochrome P450" evidence="10">
    <location>
        <begin position="22"/>
        <end position="524"/>
    </location>
</feature>
<keyword evidence="6 8" id="KW-0408">Iron</keyword>
<dbReference type="CDD" id="cd11041">
    <property type="entry name" value="CYP503A1-like"/>
    <property type="match status" value="1"/>
</dbReference>
<dbReference type="Gene3D" id="1.10.630.10">
    <property type="entry name" value="Cytochrome P450"/>
    <property type="match status" value="1"/>
</dbReference>
<keyword evidence="5 9" id="KW-0560">Oxidoreductase</keyword>
<sequence length="524" mass="59653">MYSLWILTATIVIWRLHTVFSHLSKVPKQVPWAYRSKFTPYLFSQLYGILNTPPAINQGYQKYSKNDALCAITFPFSRPEILIPRKLIRWATSQPDKILSPTPVQHEIVAAKYAFLNSSVEKDFAVIYDVLRVQMNRCLPKLIPQIMDELASRIDETFGMDTEWKEVQVFLLVREVISRVTARLIMGSTVCNDKELVDNVSNFSSSVLPSAMAISLFPPFMHPFISRLTSVFNHIYMRRALKTLRPYLKQRIEAVRNDVAQGSKSLPRDDVMTWHIEEALRKKEPEEGLEDQIACRAFATMFAALESTTLTMTHALFNLCATDDPKETWEALAEEGRQVFSSEVDQASVNSLSRADSAVKETLRLNTAIKALSVQVMVADGVSLDQHNLKLPQGSRVSVSAWGIHHDEDIYPNAYTFDAFRFSRPHENGTLAEDKKEAHLLVSPSEDYLAFGFGRHACPGRYFAAVETKLFLAYMAVHYDLKQVHKRPGFVTFGHLPTPPIKGRLKIRRKRDIHQPYRGDSAML</sequence>
<evidence type="ECO:0000256" key="2">
    <source>
        <dbReference type="ARBA" id="ARBA00010617"/>
    </source>
</evidence>
<accession>A0A428QTR6</accession>
<name>A0A428QTR6_9HYPO</name>